<dbReference type="GO" id="GO:0008650">
    <property type="term" value="F:rRNA (uridine-2'-O-)-methyltransferase activity"/>
    <property type="evidence" value="ECO:0007669"/>
    <property type="project" value="TreeGrafter"/>
</dbReference>
<evidence type="ECO:0000256" key="6">
    <source>
        <dbReference type="ARBA" id="ARBA00041184"/>
    </source>
</evidence>
<dbReference type="OrthoDB" id="20105at2759"/>
<evidence type="ECO:0000313" key="10">
    <source>
        <dbReference type="Proteomes" id="UP000230002"/>
    </source>
</evidence>
<dbReference type="InterPro" id="IPR050082">
    <property type="entry name" value="RNA_methyltr_RlmE"/>
</dbReference>
<comment type="caution">
    <text evidence="9">The sequence shown here is derived from an EMBL/GenBank/DDBJ whole genome shotgun (WGS) entry which is preliminary data.</text>
</comment>
<dbReference type="SUPFAM" id="SSF53335">
    <property type="entry name" value="S-adenosyl-L-methionine-dependent methyltransferases"/>
    <property type="match status" value="1"/>
</dbReference>
<evidence type="ECO:0000313" key="9">
    <source>
        <dbReference type="EMBL" id="PIL32630.1"/>
    </source>
</evidence>
<evidence type="ECO:0000259" key="8">
    <source>
        <dbReference type="Pfam" id="PF01728"/>
    </source>
</evidence>
<dbReference type="InterPro" id="IPR029063">
    <property type="entry name" value="SAM-dependent_MTases_sf"/>
</dbReference>
<evidence type="ECO:0000256" key="7">
    <source>
        <dbReference type="SAM" id="MobiDB-lite"/>
    </source>
</evidence>
<keyword evidence="5" id="KW-0949">S-adenosyl-L-methionine</keyword>
<keyword evidence="4" id="KW-0808">Transferase</keyword>
<comment type="similarity">
    <text evidence="1">Belongs to the class I-like SAM-binding methyltransferase superfamily. RNA methyltransferase RlmE family.</text>
</comment>
<dbReference type="PANTHER" id="PTHR10920">
    <property type="entry name" value="RIBOSOMAL RNA METHYLTRANSFERASE"/>
    <property type="match status" value="1"/>
</dbReference>
<keyword evidence="2" id="KW-0698">rRNA processing</keyword>
<feature type="domain" description="Ribosomal RNA methyltransferase FtsJ" evidence="8">
    <location>
        <begin position="2"/>
        <end position="152"/>
    </location>
</feature>
<dbReference type="AlphaFoldDB" id="A0A2G8SFS8"/>
<dbReference type="PANTHER" id="PTHR10920:SF18">
    <property type="entry name" value="RRNA METHYLTRANSFERASE 2, MITOCHONDRIAL"/>
    <property type="match status" value="1"/>
</dbReference>
<sequence length="187" mass="20365">MDPLPGVRTLQMDFLSPEADACIAELLREPSVSAVTAALEGDAGEGELERGDGKADVILSDMAANFTGNTTADVEASLEICKSVFKFARRHLRSAESIGRNWGGALVIKHFAHPAADGFRRKILNPNFNKVVFVKPPSSRSESPEGYWVCMGWKGTPAYRKTMSRKSASRSEQEAFSEQIQQTTGSL</sequence>
<protein>
    <recommendedName>
        <fullName evidence="6">rRNA methyltransferase 2, mitochondrial</fullName>
    </recommendedName>
</protein>
<feature type="region of interest" description="Disordered" evidence="7">
    <location>
        <begin position="164"/>
        <end position="187"/>
    </location>
</feature>
<dbReference type="EMBL" id="AYKW01000010">
    <property type="protein sequence ID" value="PIL32630.1"/>
    <property type="molecule type" value="Genomic_DNA"/>
</dbReference>
<dbReference type="STRING" id="1077348.A0A2G8SFS8"/>
<dbReference type="Gene3D" id="3.40.50.150">
    <property type="entry name" value="Vaccinia Virus protein VP39"/>
    <property type="match status" value="1"/>
</dbReference>
<dbReference type="Pfam" id="PF01728">
    <property type="entry name" value="FtsJ"/>
    <property type="match status" value="1"/>
</dbReference>
<gene>
    <name evidence="9" type="ORF">GSI_05334</name>
</gene>
<dbReference type="InterPro" id="IPR002877">
    <property type="entry name" value="RNA_MeTrfase_FtsJ_dom"/>
</dbReference>
<organism evidence="9 10">
    <name type="scientific">Ganoderma sinense ZZ0214-1</name>
    <dbReference type="NCBI Taxonomy" id="1077348"/>
    <lineage>
        <taxon>Eukaryota</taxon>
        <taxon>Fungi</taxon>
        <taxon>Dikarya</taxon>
        <taxon>Basidiomycota</taxon>
        <taxon>Agaricomycotina</taxon>
        <taxon>Agaricomycetes</taxon>
        <taxon>Polyporales</taxon>
        <taxon>Polyporaceae</taxon>
        <taxon>Ganoderma</taxon>
    </lineage>
</organism>
<dbReference type="GO" id="GO:0005739">
    <property type="term" value="C:mitochondrion"/>
    <property type="evidence" value="ECO:0007669"/>
    <property type="project" value="TreeGrafter"/>
</dbReference>
<reference evidence="9 10" key="1">
    <citation type="journal article" date="2015" name="Sci. Rep.">
        <title>Chromosome-level genome map provides insights into diverse defense mechanisms in the medicinal fungus Ganoderma sinense.</title>
        <authorList>
            <person name="Zhu Y."/>
            <person name="Xu J."/>
            <person name="Sun C."/>
            <person name="Zhou S."/>
            <person name="Xu H."/>
            <person name="Nelson D.R."/>
            <person name="Qian J."/>
            <person name="Song J."/>
            <person name="Luo H."/>
            <person name="Xiang L."/>
            <person name="Li Y."/>
            <person name="Xu Z."/>
            <person name="Ji A."/>
            <person name="Wang L."/>
            <person name="Lu S."/>
            <person name="Hayward A."/>
            <person name="Sun W."/>
            <person name="Li X."/>
            <person name="Schwartz D.C."/>
            <person name="Wang Y."/>
            <person name="Chen S."/>
        </authorList>
    </citation>
    <scope>NUCLEOTIDE SEQUENCE [LARGE SCALE GENOMIC DNA]</scope>
    <source>
        <strain evidence="9 10">ZZ0214-1</strain>
    </source>
</reference>
<keyword evidence="3" id="KW-0489">Methyltransferase</keyword>
<evidence type="ECO:0000256" key="3">
    <source>
        <dbReference type="ARBA" id="ARBA00022603"/>
    </source>
</evidence>
<evidence type="ECO:0000256" key="2">
    <source>
        <dbReference type="ARBA" id="ARBA00022552"/>
    </source>
</evidence>
<evidence type="ECO:0000256" key="1">
    <source>
        <dbReference type="ARBA" id="ARBA00009258"/>
    </source>
</evidence>
<evidence type="ECO:0000256" key="4">
    <source>
        <dbReference type="ARBA" id="ARBA00022679"/>
    </source>
</evidence>
<proteinExistence type="inferred from homology"/>
<feature type="compositionally biased region" description="Polar residues" evidence="7">
    <location>
        <begin position="174"/>
        <end position="187"/>
    </location>
</feature>
<name>A0A2G8SFS8_9APHY</name>
<evidence type="ECO:0000256" key="5">
    <source>
        <dbReference type="ARBA" id="ARBA00022691"/>
    </source>
</evidence>
<accession>A0A2G8SFS8</accession>
<dbReference type="Proteomes" id="UP000230002">
    <property type="component" value="Unassembled WGS sequence"/>
</dbReference>
<keyword evidence="10" id="KW-1185">Reference proteome</keyword>